<evidence type="ECO:0000259" key="7">
    <source>
        <dbReference type="PROSITE" id="PS50249"/>
    </source>
</evidence>
<dbReference type="Gene3D" id="3.40.140.10">
    <property type="entry name" value="Cytidine Deaminase, domain 2"/>
    <property type="match status" value="1"/>
</dbReference>
<dbReference type="PANTHER" id="PTHR30471">
    <property type="entry name" value="DNA REPAIR PROTEIN RADC"/>
    <property type="match status" value="1"/>
</dbReference>
<evidence type="ECO:0000256" key="3">
    <source>
        <dbReference type="ARBA" id="ARBA00022723"/>
    </source>
</evidence>
<name>A0ABV6K7K4_9LACO</name>
<dbReference type="Proteomes" id="UP001589855">
    <property type="component" value="Unassembled WGS sequence"/>
</dbReference>
<protein>
    <submittedName>
        <fullName evidence="8">JAB domain-containing protein</fullName>
    </submittedName>
</protein>
<dbReference type="PANTHER" id="PTHR30471:SF3">
    <property type="entry name" value="UPF0758 PROTEIN YEES-RELATED"/>
    <property type="match status" value="1"/>
</dbReference>
<dbReference type="PROSITE" id="PS50249">
    <property type="entry name" value="MPN"/>
    <property type="match status" value="1"/>
</dbReference>
<comment type="caution">
    <text evidence="8">The sequence shown here is derived from an EMBL/GenBank/DDBJ whole genome shotgun (WGS) entry which is preliminary data.</text>
</comment>
<keyword evidence="6" id="KW-0482">Metalloprotease</keyword>
<keyword evidence="9" id="KW-1185">Reference proteome</keyword>
<keyword evidence="2" id="KW-0645">Protease</keyword>
<sequence length="212" mass="23521">MTCLSEQNLPMTRIHELTEQYFATFLAKDAVQAAAQAFERAFPPGEAHRWLDQSAKDPLWNGLLIALRCGQLLPHRSRIVLGQIYGSEQIGTGLANDFATFEQERLLLLCLDTKNQIIRRRVVFQGTLNSCPAHPREILQDALSTATARIVIAHNHPSGDVTPSKKDVAFTKRLQMAGEIVGIPLLDSFVIGANDYFSFAEQGLINCNTDSE</sequence>
<keyword evidence="4" id="KW-0378">Hydrolase</keyword>
<dbReference type="InterPro" id="IPR020891">
    <property type="entry name" value="UPF0758_CS"/>
</dbReference>
<accession>A0ABV6K7K4</accession>
<dbReference type="InterPro" id="IPR025657">
    <property type="entry name" value="RadC_JAB"/>
</dbReference>
<evidence type="ECO:0000313" key="9">
    <source>
        <dbReference type="Proteomes" id="UP001589855"/>
    </source>
</evidence>
<keyword evidence="5" id="KW-0862">Zinc</keyword>
<dbReference type="InterPro" id="IPR001405">
    <property type="entry name" value="UPF0758"/>
</dbReference>
<evidence type="ECO:0000256" key="2">
    <source>
        <dbReference type="ARBA" id="ARBA00022670"/>
    </source>
</evidence>
<dbReference type="PROSITE" id="PS01302">
    <property type="entry name" value="UPF0758"/>
    <property type="match status" value="1"/>
</dbReference>
<dbReference type="EMBL" id="JBHLUK010000077">
    <property type="protein sequence ID" value="MFC0425082.1"/>
    <property type="molecule type" value="Genomic_DNA"/>
</dbReference>
<comment type="similarity">
    <text evidence="1">Belongs to the UPF0758 family.</text>
</comment>
<dbReference type="CDD" id="cd08071">
    <property type="entry name" value="MPN_DUF2466"/>
    <property type="match status" value="1"/>
</dbReference>
<proteinExistence type="inferred from homology"/>
<gene>
    <name evidence="8" type="ORF">ACFFGS_13180</name>
</gene>
<dbReference type="InterPro" id="IPR037518">
    <property type="entry name" value="MPN"/>
</dbReference>
<evidence type="ECO:0000256" key="1">
    <source>
        <dbReference type="ARBA" id="ARBA00010243"/>
    </source>
</evidence>
<reference evidence="8 9" key="1">
    <citation type="submission" date="2024-09" db="EMBL/GenBank/DDBJ databases">
        <authorList>
            <person name="Sun Q."/>
            <person name="Mori K."/>
        </authorList>
    </citation>
    <scope>NUCLEOTIDE SEQUENCE [LARGE SCALE GENOMIC DNA]</scope>
    <source>
        <strain evidence="8 9">TBRC 4575</strain>
    </source>
</reference>
<dbReference type="Pfam" id="PF04002">
    <property type="entry name" value="RadC"/>
    <property type="match status" value="1"/>
</dbReference>
<evidence type="ECO:0000256" key="5">
    <source>
        <dbReference type="ARBA" id="ARBA00022833"/>
    </source>
</evidence>
<evidence type="ECO:0000256" key="6">
    <source>
        <dbReference type="ARBA" id="ARBA00023049"/>
    </source>
</evidence>
<keyword evidence="3" id="KW-0479">Metal-binding</keyword>
<feature type="domain" description="MPN" evidence="7">
    <location>
        <begin position="83"/>
        <end position="205"/>
    </location>
</feature>
<organism evidence="8 9">
    <name type="scientific">Lactiplantibacillus plajomi</name>
    <dbReference type="NCBI Taxonomy" id="1457217"/>
    <lineage>
        <taxon>Bacteria</taxon>
        <taxon>Bacillati</taxon>
        <taxon>Bacillota</taxon>
        <taxon>Bacilli</taxon>
        <taxon>Lactobacillales</taxon>
        <taxon>Lactobacillaceae</taxon>
        <taxon>Lactiplantibacillus</taxon>
    </lineage>
</organism>
<evidence type="ECO:0000256" key="4">
    <source>
        <dbReference type="ARBA" id="ARBA00022801"/>
    </source>
</evidence>
<dbReference type="SUPFAM" id="SSF102712">
    <property type="entry name" value="JAB1/MPN domain"/>
    <property type="match status" value="1"/>
</dbReference>
<evidence type="ECO:0000313" key="8">
    <source>
        <dbReference type="EMBL" id="MFC0425082.1"/>
    </source>
</evidence>
<dbReference type="RefSeq" id="WP_137644016.1">
    <property type="nucleotide sequence ID" value="NZ_BAABRM010000002.1"/>
</dbReference>